<feature type="domain" description="Methyltransferase type 11" evidence="1">
    <location>
        <begin position="59"/>
        <end position="142"/>
    </location>
</feature>
<evidence type="ECO:0000313" key="3">
    <source>
        <dbReference type="Proteomes" id="UP000675968"/>
    </source>
</evidence>
<proteinExistence type="predicted"/>
<dbReference type="GO" id="GO:0032259">
    <property type="term" value="P:methylation"/>
    <property type="evidence" value="ECO:0007669"/>
    <property type="project" value="UniProtKB-KW"/>
</dbReference>
<dbReference type="InterPro" id="IPR029063">
    <property type="entry name" value="SAM-dependent_MTases_sf"/>
</dbReference>
<dbReference type="Gene3D" id="3.40.50.150">
    <property type="entry name" value="Vaccinia Virus protein VP39"/>
    <property type="match status" value="1"/>
</dbReference>
<dbReference type="GO" id="GO:0008757">
    <property type="term" value="F:S-adenosylmethionine-dependent methyltransferase activity"/>
    <property type="evidence" value="ECO:0007669"/>
    <property type="project" value="InterPro"/>
</dbReference>
<keyword evidence="2" id="KW-0489">Methyltransferase</keyword>
<dbReference type="AlphaFoldDB" id="A0A8T4L8R5"/>
<dbReference type="SUPFAM" id="SSF53335">
    <property type="entry name" value="S-adenosyl-L-methionine-dependent methyltransferases"/>
    <property type="match status" value="1"/>
</dbReference>
<reference evidence="2" key="1">
    <citation type="submission" date="2021-03" db="EMBL/GenBank/DDBJ databases">
        <authorList>
            <person name="Jaffe A."/>
        </authorList>
    </citation>
    <scope>NUCLEOTIDE SEQUENCE</scope>
    <source>
        <strain evidence="2">RIFCSPLOWO2_01_FULL_AR10_48_17</strain>
    </source>
</reference>
<accession>A0A8T4L8R5</accession>
<name>A0A8T4L8R5_9ARCH</name>
<evidence type="ECO:0000313" key="2">
    <source>
        <dbReference type="EMBL" id="MBS3061929.1"/>
    </source>
</evidence>
<sequence length="207" mass="23150">MTDRKKKMARLSEKYSLGILDQDNSLSQYNGFLKNMGEPLTIEDFVSERFLEPVPVRVLEIGCGKARALFELKEKFGKKVETIGIDLVVPKKNHSDVFLEGDAWRIPFPRECNVIFSFRALHEVGFSKDMVQKITEALGIGGVGLLSFRIAESIGGKKSFLGEMTEADEVFLVDLPLVVNGCSIVKTIFFDKADPKIVSGIFLKIEK</sequence>
<dbReference type="CDD" id="cd02440">
    <property type="entry name" value="AdoMet_MTases"/>
    <property type="match status" value="1"/>
</dbReference>
<gene>
    <name evidence="2" type="ORF">J4215_05090</name>
</gene>
<reference evidence="2" key="2">
    <citation type="submission" date="2021-05" db="EMBL/GenBank/DDBJ databases">
        <title>Protein family content uncovers lineage relationships and bacterial pathway maintenance mechanisms in DPANN archaea.</title>
        <authorList>
            <person name="Castelle C.J."/>
            <person name="Meheust R."/>
            <person name="Jaffe A.L."/>
            <person name="Seitz K."/>
            <person name="Gong X."/>
            <person name="Baker B.J."/>
            <person name="Banfield J.F."/>
        </authorList>
    </citation>
    <scope>NUCLEOTIDE SEQUENCE</scope>
    <source>
        <strain evidence="2">RIFCSPLOWO2_01_FULL_AR10_48_17</strain>
    </source>
</reference>
<dbReference type="Pfam" id="PF08241">
    <property type="entry name" value="Methyltransf_11"/>
    <property type="match status" value="1"/>
</dbReference>
<dbReference type="Proteomes" id="UP000675968">
    <property type="component" value="Unassembled WGS sequence"/>
</dbReference>
<protein>
    <submittedName>
        <fullName evidence="2">Class I SAM-dependent methyltransferase</fullName>
    </submittedName>
</protein>
<organism evidence="2 3">
    <name type="scientific">Candidatus Iainarchaeum sp</name>
    <dbReference type="NCBI Taxonomy" id="3101447"/>
    <lineage>
        <taxon>Archaea</taxon>
        <taxon>Candidatus Iainarchaeota</taxon>
        <taxon>Candidatus Iainarchaeia</taxon>
        <taxon>Candidatus Iainarchaeales</taxon>
        <taxon>Candidatus Iainarchaeaceae</taxon>
        <taxon>Candidatus Iainarchaeum</taxon>
    </lineage>
</organism>
<dbReference type="InterPro" id="IPR013216">
    <property type="entry name" value="Methyltransf_11"/>
</dbReference>
<evidence type="ECO:0000259" key="1">
    <source>
        <dbReference type="Pfam" id="PF08241"/>
    </source>
</evidence>
<dbReference type="EMBL" id="JAGVWC010000011">
    <property type="protein sequence ID" value="MBS3061929.1"/>
    <property type="molecule type" value="Genomic_DNA"/>
</dbReference>
<comment type="caution">
    <text evidence="2">The sequence shown here is derived from an EMBL/GenBank/DDBJ whole genome shotgun (WGS) entry which is preliminary data.</text>
</comment>
<keyword evidence="2" id="KW-0808">Transferase</keyword>